<reference key="3">
    <citation type="submission" date="2010-02" db="EMBL/GenBank/DDBJ databases">
        <title>Complete genome sequence of Thermosphaera aggregans type strain (M11TL).</title>
        <authorList>
            <consortium name="US DOE Joint Genome Institute (JGI-PGF)"/>
            <person name="Spring S."/>
            <person name="Lapidus A."/>
            <person name="Munk C."/>
            <person name="Schroeder M."/>
            <person name="Glavina Del Rio T."/>
            <person name="Tice H."/>
            <person name="Copeland A."/>
            <person name="Cheng J.-F."/>
            <person name="Lucas S."/>
            <person name="Chen F."/>
            <person name="Nolan M."/>
            <person name="Bruce D."/>
            <person name="Goodwin L."/>
            <person name="Pitluck S."/>
            <person name="Ivanova N."/>
            <person name="Mavromatis K."/>
            <person name="Ovchinnikova G."/>
            <person name="Pati A."/>
            <person name="Chen A."/>
            <person name="Palaniappan K."/>
            <person name="Land M."/>
            <person name="Hauser L."/>
            <person name="Chang Y.-J."/>
            <person name="Jeffries C.C."/>
            <person name="Brettin T."/>
            <person name="Detter J.C."/>
            <person name="Tapia R."/>
            <person name="Han C."/>
            <person name="Chain P."/>
            <person name="Heimerl T."/>
            <person name="Weik F."/>
            <person name="Goker M."/>
            <person name="Rachel R."/>
            <person name="Bristow J."/>
            <person name="Eisen J.A."/>
            <person name="Markowitz V."/>
            <person name="Hugenholtz P."/>
            <person name="Kyrpides N.C."/>
            <person name="Klenk H.-P."/>
        </authorList>
    </citation>
    <scope>NUCLEOTIDE SEQUENCE</scope>
    <source>
        <strain>DSM 11486</strain>
    </source>
</reference>
<gene>
    <name evidence="2" type="ordered locus">Tagg_0745</name>
</gene>
<keyword evidence="1" id="KW-1133">Transmembrane helix</keyword>
<evidence type="ECO:0000256" key="1">
    <source>
        <dbReference type="SAM" id="Phobius"/>
    </source>
</evidence>
<name>D5U1L8_THEAM</name>
<organism evidence="2 3">
    <name type="scientific">Thermosphaera aggregans (strain DSM 11486 / M11TL)</name>
    <dbReference type="NCBI Taxonomy" id="633148"/>
    <lineage>
        <taxon>Archaea</taxon>
        <taxon>Thermoproteota</taxon>
        <taxon>Thermoprotei</taxon>
        <taxon>Desulfurococcales</taxon>
        <taxon>Desulfurococcaceae</taxon>
        <taxon>Thermosphaera</taxon>
    </lineage>
</organism>
<feature type="transmembrane region" description="Helical" evidence="1">
    <location>
        <begin position="463"/>
        <end position="488"/>
    </location>
</feature>
<keyword evidence="3" id="KW-1185">Reference proteome</keyword>
<dbReference type="RefSeq" id="WP_013129611.1">
    <property type="nucleotide sequence ID" value="NC_014160.1"/>
</dbReference>
<sequence>MKRRIFITIPLLIMVVAAAVHIPNGESVQGEVDCGFLGIMLANTLDKVANNDLLVRDQISILASIALPEPLKSVHVKTYDAIAGYLEALEYLNGGKHDSNSSEILRKLQDVSSSLRSRVESYLNFIAECIHDKSLLTTVKTISILKVEKIVDSTLGLAEIIASGTVYPRPITVSTGKDSYAPGEVVLINVSASKEVMLENAFKIVMWPSLEVVGEGLLIPQENYHLGWFPIPQISELIGRQVLQAPRDKIMLAIIVRGRVNDDAVVGIKFFRLEIEKPKVYLQAPPFIYAGEPLRITISTLERTYNASIIINQTIISRIVLPPGESAVLINPEQLGNDTGVLMITLSVEATNTTVPLNLTATTFVLKKKIPLTVEAQPFSLTIKNSFKVRIIVKPDYSGNVRVSINAFNSVKEFVLENNTVETEINGPWLPILTSTVKVYAVSDDPTYEPALQEFNIVIVNPLLTVFIGFGLIALSTAFRTMETVFVIHMKTLRLGLRKERNVRTPQSDRVWETRSVIVKVYYAVLSRLSLGLPGFSETLREHFHKITLSGGIKSLLEKLLKLAEKDLYARSKPSYEEAVEIANQVLNYEAD</sequence>
<dbReference type="STRING" id="633148.Tagg_0745"/>
<keyword evidence="1" id="KW-0472">Membrane</keyword>
<reference evidence="3" key="2">
    <citation type="journal article" date="2010" name="Stand. Genomic Sci.">
        <title>Complete genome sequence of Thermosphaera aggregans type strain (M11TLT).</title>
        <authorList>
            <person name="Spring S."/>
            <person name="Rachel R."/>
            <person name="Lapidus A."/>
            <person name="Davenport K."/>
            <person name="Tice H."/>
            <person name="Copeland A."/>
            <person name="Cheng J.-F."/>
            <person name="Lucas S."/>
            <person name="Chen F."/>
            <person name="Nolan M."/>
            <person name="Bruce D."/>
            <person name="Goodwin L."/>
            <person name="Pitluck S."/>
            <person name="Ivanova N."/>
            <person name="Mavromatis K."/>
            <person name="Ovchinnikova G."/>
            <person name="Pati A."/>
            <person name="Chen A."/>
            <person name="Palaniappan K."/>
            <person name="Land M."/>
            <person name="Hauser L."/>
            <person name="Chang Y.-J."/>
            <person name="Jeffries C.C."/>
            <person name="Brettin T."/>
            <person name="Detter J.C."/>
            <person name="Tapia R."/>
            <person name="Han C."/>
            <person name="Heimerl T."/>
            <person name="Weikl F."/>
            <person name="Brambilla E."/>
            <person name="Goker M."/>
            <person name="Bristow J."/>
            <person name="Eisen J.A."/>
            <person name="Markowitz V."/>
            <person name="Hugenholtz P."/>
            <person name="Kyrpides N.C."/>
            <person name="Klenk H.-P."/>
        </authorList>
    </citation>
    <scope>NUCLEOTIDE SEQUENCE [LARGE SCALE GENOMIC DNA]</scope>
    <source>
        <strain evidence="3">DSM 11486 / M11TL</strain>
    </source>
</reference>
<accession>D5U1L8</accession>
<dbReference type="AlphaFoldDB" id="D5U1L8"/>
<proteinExistence type="predicted"/>
<evidence type="ECO:0000313" key="3">
    <source>
        <dbReference type="Proteomes" id="UP000002376"/>
    </source>
</evidence>
<dbReference type="Proteomes" id="UP000002376">
    <property type="component" value="Chromosome"/>
</dbReference>
<dbReference type="GeneID" id="9165760"/>
<protein>
    <recommendedName>
        <fullName evidence="4">DUF4129 domain-containing protein</fullName>
    </recommendedName>
</protein>
<dbReference type="EMBL" id="CP001939">
    <property type="protein sequence ID" value="ADG91018.1"/>
    <property type="molecule type" value="Genomic_DNA"/>
</dbReference>
<dbReference type="eggNOG" id="arCOG02487">
    <property type="taxonomic scope" value="Archaea"/>
</dbReference>
<keyword evidence="1" id="KW-0812">Transmembrane</keyword>
<reference evidence="2 3" key="1">
    <citation type="journal article" date="2010" name="Stand. Genomic Sci.">
        <title>Complete genome sequence of Thermosphaera aggregans type strain (M11TL).</title>
        <authorList>
            <person name="Spring S."/>
            <person name="Rachel R."/>
            <person name="Lapidus A."/>
            <person name="Davenport K."/>
            <person name="Tice H."/>
            <person name="Copeland A."/>
            <person name="Cheng J.F."/>
            <person name="Lucas S."/>
            <person name="Chen F."/>
            <person name="Nolan M."/>
            <person name="Bruce D."/>
            <person name="Goodwin L."/>
            <person name="Pitluck S."/>
            <person name="Ivanova N."/>
            <person name="Mavromatis K."/>
            <person name="Ovchinnikova G."/>
            <person name="Pati A."/>
            <person name="Chen A."/>
            <person name="Palaniappan K."/>
            <person name="Land M."/>
            <person name="Hauser L."/>
            <person name="Chang Y.J."/>
            <person name="Jeffries C.C."/>
            <person name="Brettin T."/>
            <person name="Detter J.C."/>
            <person name="Tapia R."/>
            <person name="Han C."/>
            <person name="Heimerl T."/>
            <person name="Weikl F."/>
            <person name="Brambilla E."/>
            <person name="Goker M."/>
            <person name="Bristow J."/>
            <person name="Eisen J.A."/>
            <person name="Markowitz V."/>
            <person name="Hugenholtz P."/>
            <person name="Kyrpides N.C."/>
            <person name="Klenk H.P."/>
        </authorList>
    </citation>
    <scope>NUCLEOTIDE SEQUENCE [LARGE SCALE GENOMIC DNA]</scope>
    <source>
        <strain evidence="3">DSM 11486 / M11TL</strain>
    </source>
</reference>
<evidence type="ECO:0000313" key="2">
    <source>
        <dbReference type="EMBL" id="ADG91018.1"/>
    </source>
</evidence>
<dbReference type="HOGENOM" id="CLU_476218_0_0_2"/>
<evidence type="ECO:0008006" key="4">
    <source>
        <dbReference type="Google" id="ProtNLM"/>
    </source>
</evidence>
<dbReference type="KEGG" id="tag:Tagg_0745"/>